<dbReference type="EMBL" id="JAOPJF010000031">
    <property type="protein sequence ID" value="KAK1144408.1"/>
    <property type="molecule type" value="Genomic_DNA"/>
</dbReference>
<organism evidence="1 2">
    <name type="scientific">Aspergillus melleus</name>
    <dbReference type="NCBI Taxonomy" id="138277"/>
    <lineage>
        <taxon>Eukaryota</taxon>
        <taxon>Fungi</taxon>
        <taxon>Dikarya</taxon>
        <taxon>Ascomycota</taxon>
        <taxon>Pezizomycotina</taxon>
        <taxon>Eurotiomycetes</taxon>
        <taxon>Eurotiomycetidae</taxon>
        <taxon>Eurotiales</taxon>
        <taxon>Aspergillaceae</taxon>
        <taxon>Aspergillus</taxon>
        <taxon>Aspergillus subgen. Circumdati</taxon>
    </lineage>
</organism>
<protein>
    <submittedName>
        <fullName evidence="1">Uncharacterized protein</fullName>
    </submittedName>
</protein>
<name>A0ACC3B238_9EURO</name>
<evidence type="ECO:0000313" key="1">
    <source>
        <dbReference type="EMBL" id="KAK1144408.1"/>
    </source>
</evidence>
<accession>A0ACC3B238</accession>
<reference evidence="1 2" key="1">
    <citation type="journal article" date="2023" name="ACS Omega">
        <title>Identification of the Neoaspergillic Acid Biosynthesis Gene Cluster by Establishing an In Vitro CRISPR-Ribonucleoprotein Genetic System in Aspergillus melleus.</title>
        <authorList>
            <person name="Yuan B."/>
            <person name="Grau M.F."/>
            <person name="Murata R.M."/>
            <person name="Torok T."/>
            <person name="Venkateswaran K."/>
            <person name="Stajich J.E."/>
            <person name="Wang C.C.C."/>
        </authorList>
    </citation>
    <scope>NUCLEOTIDE SEQUENCE [LARGE SCALE GENOMIC DNA]</scope>
    <source>
        <strain evidence="1 2">IMV 1140</strain>
    </source>
</reference>
<proteinExistence type="predicted"/>
<comment type="caution">
    <text evidence="1">The sequence shown here is derived from an EMBL/GenBank/DDBJ whole genome shotgun (WGS) entry which is preliminary data.</text>
</comment>
<gene>
    <name evidence="1" type="ORF">N8T08_005561</name>
</gene>
<dbReference type="Proteomes" id="UP001177260">
    <property type="component" value="Unassembled WGS sequence"/>
</dbReference>
<sequence length="159" mass="18115">MMKNDTRFRGNPGPEWRQSMSELMSGTLFRISEEELAQSGGDSIPLMEGGYAAGLGVSHGLHCVKKIKEFLNHKDVYPGMDESSGEFLYLQDHADHCLDFLRQGSLCNLDYSLYTVFWGPRRQDIPTHNVPKVQRCVNWEKLHKWMEGRAANTEELIGP</sequence>
<keyword evidence="2" id="KW-1185">Reference proteome</keyword>
<evidence type="ECO:0000313" key="2">
    <source>
        <dbReference type="Proteomes" id="UP001177260"/>
    </source>
</evidence>